<dbReference type="Pfam" id="PF06414">
    <property type="entry name" value="Zeta_toxin"/>
    <property type="match status" value="1"/>
</dbReference>
<dbReference type="EMBL" id="RFFH01000004">
    <property type="protein sequence ID" value="RMI32643.1"/>
    <property type="molecule type" value="Genomic_DNA"/>
</dbReference>
<keyword evidence="3" id="KW-0547">Nucleotide-binding</keyword>
<keyword evidence="9" id="KW-1185">Reference proteome</keyword>
<name>A0A3M2L7V7_9NOCA</name>
<evidence type="ECO:0000256" key="3">
    <source>
        <dbReference type="ARBA" id="ARBA00022741"/>
    </source>
</evidence>
<dbReference type="GO" id="GO:0016301">
    <property type="term" value="F:kinase activity"/>
    <property type="evidence" value="ECO:0007669"/>
    <property type="project" value="InterPro"/>
</dbReference>
<comment type="catalytic activity">
    <reaction evidence="6">
        <text>UDP-N-acetyl-alpha-D-glucosamine + ATP = UDP-N-acetyl-alpha-D-glucosamine 3'-phosphate + ADP + H(+)</text>
        <dbReference type="Rhea" id="RHEA:32671"/>
        <dbReference type="ChEBI" id="CHEBI:15378"/>
        <dbReference type="ChEBI" id="CHEBI:30616"/>
        <dbReference type="ChEBI" id="CHEBI:57705"/>
        <dbReference type="ChEBI" id="CHEBI:64353"/>
        <dbReference type="ChEBI" id="CHEBI:456216"/>
        <dbReference type="EC" id="2.7.1.176"/>
    </reaction>
</comment>
<evidence type="ECO:0000256" key="5">
    <source>
        <dbReference type="ARBA" id="ARBA00032897"/>
    </source>
</evidence>
<evidence type="ECO:0000313" key="9">
    <source>
        <dbReference type="Proteomes" id="UP000279275"/>
    </source>
</evidence>
<keyword evidence="4" id="KW-0067">ATP-binding</keyword>
<sequence>MLGAAFGDALAAALAGRDLVLDNGFGPDTERALIDVAFARDHADGELAASARTVFVAETAARMVSPQSPDDAAMLVLSRMAHCSLLEWDAARTVPLDIEQVRFHRDCRRGWLARLTAADTRYVDLIVETLRWAAMKPTPVPQPPARVESGVLAAIFEHDIVPETFLAAGPRGEPSALVLCRSAARHQDTVRIAAERRCVVVDPDLYTAYHPRAAVAVDADVLGDVVLWMVMAIRHAVERRLDVVVRTAADEPRQTSDVTALFDDSGYRITIGRTPPAADM</sequence>
<organism evidence="8 9">
    <name type="scientific">Nocardia stercoris</name>
    <dbReference type="NCBI Taxonomy" id="2483361"/>
    <lineage>
        <taxon>Bacteria</taxon>
        <taxon>Bacillati</taxon>
        <taxon>Actinomycetota</taxon>
        <taxon>Actinomycetes</taxon>
        <taxon>Mycobacteriales</taxon>
        <taxon>Nocardiaceae</taxon>
        <taxon>Nocardia</taxon>
    </lineage>
</organism>
<dbReference type="InterPro" id="IPR027417">
    <property type="entry name" value="P-loop_NTPase"/>
</dbReference>
<accession>A0A3M2L7V7</accession>
<evidence type="ECO:0000313" key="8">
    <source>
        <dbReference type="EMBL" id="RMI32643.1"/>
    </source>
</evidence>
<evidence type="ECO:0000256" key="1">
    <source>
        <dbReference type="ARBA" id="ARBA00009104"/>
    </source>
</evidence>
<evidence type="ECO:0000256" key="6">
    <source>
        <dbReference type="ARBA" id="ARBA00048178"/>
    </source>
</evidence>
<dbReference type="GO" id="GO:0005524">
    <property type="term" value="F:ATP binding"/>
    <property type="evidence" value="ECO:0007669"/>
    <property type="project" value="UniProtKB-KW"/>
</dbReference>
<evidence type="ECO:0000259" key="7">
    <source>
        <dbReference type="Pfam" id="PF06414"/>
    </source>
</evidence>
<dbReference type="AlphaFoldDB" id="A0A3M2L7V7"/>
<dbReference type="Proteomes" id="UP000279275">
    <property type="component" value="Unassembled WGS sequence"/>
</dbReference>
<evidence type="ECO:0000256" key="4">
    <source>
        <dbReference type="ARBA" id="ARBA00022840"/>
    </source>
</evidence>
<evidence type="ECO:0000256" key="2">
    <source>
        <dbReference type="ARBA" id="ARBA00011963"/>
    </source>
</evidence>
<comment type="caution">
    <text evidence="8">The sequence shown here is derived from an EMBL/GenBank/DDBJ whole genome shotgun (WGS) entry which is preliminary data.</text>
</comment>
<reference evidence="8 9" key="1">
    <citation type="submission" date="2018-10" db="EMBL/GenBank/DDBJ databases">
        <title>Isolation from cow dung.</title>
        <authorList>
            <person name="Ling L."/>
        </authorList>
    </citation>
    <scope>NUCLEOTIDE SEQUENCE [LARGE SCALE GENOMIC DNA]</scope>
    <source>
        <strain evidence="8 9">NEAU-LL90</strain>
    </source>
</reference>
<dbReference type="Gene3D" id="3.40.50.300">
    <property type="entry name" value="P-loop containing nucleotide triphosphate hydrolases"/>
    <property type="match status" value="1"/>
</dbReference>
<protein>
    <recommendedName>
        <fullName evidence="5">UDP-N-acetylglucosamine kinase</fullName>
        <ecNumber evidence="2">2.7.1.176</ecNumber>
    </recommendedName>
    <alternativeName>
        <fullName evidence="5">UDP-N-acetylglucosamine kinase</fullName>
    </alternativeName>
</protein>
<dbReference type="InterPro" id="IPR010488">
    <property type="entry name" value="Zeta_toxin_domain"/>
</dbReference>
<proteinExistence type="inferred from homology"/>
<gene>
    <name evidence="8" type="ORF">EBN03_11770</name>
</gene>
<feature type="domain" description="Zeta toxin" evidence="7">
    <location>
        <begin position="194"/>
        <end position="271"/>
    </location>
</feature>
<dbReference type="EC" id="2.7.1.176" evidence="2"/>
<comment type="similarity">
    <text evidence="1">Belongs to the zeta toxin family.</text>
</comment>